<accession>A0A7S2I8X9</accession>
<evidence type="ECO:0000256" key="3">
    <source>
        <dbReference type="ARBA" id="ARBA00048995"/>
    </source>
</evidence>
<reference evidence="6" key="1">
    <citation type="submission" date="2021-01" db="EMBL/GenBank/DDBJ databases">
        <authorList>
            <person name="Corre E."/>
            <person name="Pelletier E."/>
            <person name="Niang G."/>
            <person name="Scheremetjew M."/>
            <person name="Finn R."/>
            <person name="Kale V."/>
            <person name="Holt S."/>
            <person name="Cochrane G."/>
            <person name="Meng A."/>
            <person name="Brown T."/>
            <person name="Cohen L."/>
        </authorList>
    </citation>
    <scope>NUCLEOTIDE SEQUENCE</scope>
    <source>
        <strain evidence="6">UTEX LB 985</strain>
    </source>
</reference>
<name>A0A7S2I8X9_9EUKA</name>
<dbReference type="SUPFAM" id="SSF51621">
    <property type="entry name" value="Phosphoenolpyruvate/pyruvate domain"/>
    <property type="match status" value="1"/>
</dbReference>
<dbReference type="Pfam" id="PF00311">
    <property type="entry name" value="PEPcase"/>
    <property type="match status" value="1"/>
</dbReference>
<feature type="active site" evidence="4">
    <location>
        <position position="84"/>
    </location>
</feature>
<dbReference type="Gene3D" id="1.20.1440.90">
    <property type="entry name" value="Phosphoenolpyruvate/pyruvate domain"/>
    <property type="match status" value="1"/>
</dbReference>
<evidence type="ECO:0000256" key="2">
    <source>
        <dbReference type="ARBA" id="ARBA00022490"/>
    </source>
</evidence>
<dbReference type="InterPro" id="IPR018129">
    <property type="entry name" value="PEP_COase_Lys_AS"/>
</dbReference>
<gene>
    <name evidence="6" type="ORF">CBRE1094_LOCUS32010</name>
</gene>
<dbReference type="GO" id="GO:0008964">
    <property type="term" value="F:phosphoenolpyruvate carboxylase activity"/>
    <property type="evidence" value="ECO:0007669"/>
    <property type="project" value="UniProtKB-EC"/>
</dbReference>
<organism evidence="6">
    <name type="scientific">Haptolina brevifila</name>
    <dbReference type="NCBI Taxonomy" id="156173"/>
    <lineage>
        <taxon>Eukaryota</taxon>
        <taxon>Haptista</taxon>
        <taxon>Haptophyta</taxon>
        <taxon>Prymnesiophyceae</taxon>
        <taxon>Prymnesiales</taxon>
        <taxon>Prymnesiaceae</taxon>
        <taxon>Haptolina</taxon>
    </lineage>
</organism>
<feature type="active site" evidence="5">
    <location>
        <position position="532"/>
    </location>
</feature>
<dbReference type="InterPro" id="IPR033129">
    <property type="entry name" value="PEPCASE_His_AS"/>
</dbReference>
<dbReference type="InterPro" id="IPR021135">
    <property type="entry name" value="PEP_COase"/>
</dbReference>
<evidence type="ECO:0000313" key="6">
    <source>
        <dbReference type="EMBL" id="CAD9511858.1"/>
    </source>
</evidence>
<dbReference type="AlphaFoldDB" id="A0A7S2I8X9"/>
<evidence type="ECO:0000256" key="1">
    <source>
        <dbReference type="ARBA" id="ARBA00004496"/>
    </source>
</evidence>
<dbReference type="PROSITE" id="PS00781">
    <property type="entry name" value="PEPCASE_1"/>
    <property type="match status" value="1"/>
</dbReference>
<comment type="catalytic activity">
    <reaction evidence="3">
        <text>oxaloacetate + phosphate = phosphoenolpyruvate + hydrogencarbonate</text>
        <dbReference type="Rhea" id="RHEA:28370"/>
        <dbReference type="ChEBI" id="CHEBI:16452"/>
        <dbReference type="ChEBI" id="CHEBI:17544"/>
        <dbReference type="ChEBI" id="CHEBI:43474"/>
        <dbReference type="ChEBI" id="CHEBI:58702"/>
        <dbReference type="EC" id="4.1.1.31"/>
    </reaction>
</comment>
<keyword evidence="2" id="KW-0963">Cytoplasm</keyword>
<dbReference type="GO" id="GO:0006099">
    <property type="term" value="P:tricarboxylic acid cycle"/>
    <property type="evidence" value="ECO:0007669"/>
    <property type="project" value="InterPro"/>
</dbReference>
<evidence type="ECO:0000256" key="4">
    <source>
        <dbReference type="PROSITE-ProRule" id="PRU10111"/>
    </source>
</evidence>
<evidence type="ECO:0000256" key="5">
    <source>
        <dbReference type="PROSITE-ProRule" id="PRU10112"/>
    </source>
</evidence>
<dbReference type="PANTHER" id="PTHR30523">
    <property type="entry name" value="PHOSPHOENOLPYRUVATE CARBOXYLASE"/>
    <property type="match status" value="1"/>
</dbReference>
<protein>
    <recommendedName>
        <fullName evidence="7">Phosphoenolpyruvate carboxylase</fullName>
    </recommendedName>
</protein>
<dbReference type="PRINTS" id="PR00150">
    <property type="entry name" value="PEPCARBXLASE"/>
</dbReference>
<sequence>MSSAQLLGELMCHANLALSQQTVRSWRANLRADGGAVEDRSVGAVVGTPTFRLAFDGLIEKGCSPSDIRNAIMEQQIEIVLTAHPTEAQRRTILKKHQRIVELLGEHDKQTLLTPGELREVKDRIRTEQIAAWRTSNVRRSKPSAEGEARNGMMVIEETCWDAVPEHYRRLERSLERLGQPPLPYDVTVVRISTWMGGDRDGNPNVTASVTANVVTLMRARAAELYYREVEKLLFELSHTGPISQEMRNEVEKYTGTTQSGSRGKVFTAQEEYGVHQTFQSGCPDDEPYRVLLMAIRRRLFKTRLRMEEKYMAAAHGQGNVSAHDDPDVYTSSVEILAPLELMYRSLVNTGDAVLADGTLLDLIRRVRTFGISMARLDLRQESDRHAEALDAITRYFGMGSYLEWDEKTRIAWLEAELVSRRPLIPSLSAFPCNDKVREVLDTFFALAAFPPECMGAYCISMARAASDVLAVRLLQVKCGVQSPMRVAPLFETREDLQNAPTVMERVLAVAAYKGVINGFHEVMLGYSDSSKDAGKFASLWELHVAMEKLLKVGKAAQVKLNFFHGRGGSIGRGGGPQHLAMLSQPAGSISGSYRVTVQGEQIQAYLASKEVAINTFQKYSISVLQHTIAPPSLPTDAHRTTMQQLADASAKAFQKEVYQSEDGIFSKYFHAATPTSALATMNLGSRPAKRKAAGGIETLRAIPWVFAWTQTRLHLPVWLGGGAALAERIKNGDLEMLQHMYKTWPFFQGMIDLVELELSKAEPAVSAYYDAKLCSPELKAVGDKLRSALDEAIGAIIAVAGHTVLLENHPHTKQSFALRRPYLLALHAIQGEVMSRLKNESCGNSTTEDATRKLSDAMTITVQGIAAGMQNTG</sequence>
<dbReference type="InterPro" id="IPR015813">
    <property type="entry name" value="Pyrv/PenolPyrv_kinase-like_dom"/>
</dbReference>
<dbReference type="GO" id="GO:0015977">
    <property type="term" value="P:carbon fixation"/>
    <property type="evidence" value="ECO:0007669"/>
    <property type="project" value="InterPro"/>
</dbReference>
<dbReference type="GO" id="GO:0005829">
    <property type="term" value="C:cytosol"/>
    <property type="evidence" value="ECO:0007669"/>
    <property type="project" value="TreeGrafter"/>
</dbReference>
<comment type="subcellular location">
    <subcellularLocation>
        <location evidence="1">Cytoplasm</location>
    </subcellularLocation>
</comment>
<evidence type="ECO:0008006" key="7">
    <source>
        <dbReference type="Google" id="ProtNLM"/>
    </source>
</evidence>
<proteinExistence type="predicted"/>
<dbReference type="PROSITE" id="PS00393">
    <property type="entry name" value="PEPCASE_2"/>
    <property type="match status" value="1"/>
</dbReference>
<dbReference type="PANTHER" id="PTHR30523:SF33">
    <property type="entry name" value="PHOSPHOENOLPYRUVATE CARBOXYLASE 3"/>
    <property type="match status" value="1"/>
</dbReference>
<dbReference type="EMBL" id="HBGU01058888">
    <property type="protein sequence ID" value="CAD9511858.1"/>
    <property type="molecule type" value="Transcribed_RNA"/>
</dbReference>